<evidence type="ECO:0000313" key="1">
    <source>
        <dbReference type="EMBL" id="AUO15172.1"/>
    </source>
</evidence>
<organism evidence="1">
    <name type="scientific">White spot syndrome virus</name>
    <dbReference type="NCBI Taxonomy" id="342409"/>
    <lineage>
        <taxon>Viruses</taxon>
        <taxon>Viruses incertae sedis</taxon>
        <taxon>Naldaviricetes</taxon>
        <taxon>Nimaviridae</taxon>
        <taxon>Whispovirus</taxon>
    </lineage>
</organism>
<sequence>MMLMDKAEDADEIRCGLIPLGRGFKERLSSLWTQLSLVPATTY</sequence>
<name>A0A2I6SCA7_9VIRU</name>
<proteinExistence type="predicted"/>
<reference evidence="1" key="1">
    <citation type="submission" date="2017-12" db="EMBL/GenBank/DDBJ databases">
        <authorList>
            <person name="Katneni V.K."/>
            <person name="Shekhar M.S."/>
            <person name="Otta S.K."/>
            <person name="Karthic K."/>
            <person name="Jangam A.K."/>
            <person name="Gopikrishna G."/>
            <person name="Vijayan K.K."/>
        </authorList>
    </citation>
    <scope>NUCLEOTIDE SEQUENCE [LARGE SCALE GENOMIC DNA]</scope>
    <source>
        <strain evidence="1">IN_AP4RU</strain>
    </source>
</reference>
<protein>
    <submittedName>
        <fullName evidence="1">WSSV399</fullName>
    </submittedName>
</protein>
<reference evidence="1" key="2">
    <citation type="journal article" date="2018" name="Genome Announc.">
        <title>First Report of a Complete Genome Sequence of White spot syndrome virus from India.</title>
        <authorList>
            <person name="Vinaya Kumar K."/>
            <person name="Shekhar M.S."/>
            <person name="Otta S.K."/>
            <person name="Karthic K."/>
            <person name="Ashok Kumar J."/>
            <person name="Gopikrishna G."/>
            <person name="Vijayan K.K."/>
        </authorList>
    </citation>
    <scope>NUCLEOTIDE SEQUENCE</scope>
    <source>
        <strain evidence="1">IN_AP4RU</strain>
    </source>
</reference>
<accession>A0A2I6SCA7</accession>
<dbReference type="Proteomes" id="UP000267352">
    <property type="component" value="Segment"/>
</dbReference>
<dbReference type="EMBL" id="MG702567">
    <property type="protein sequence ID" value="AUO15172.1"/>
    <property type="molecule type" value="Genomic_DNA"/>
</dbReference>